<dbReference type="Pfam" id="PF11878">
    <property type="entry name" value="DOCK_C-D_N"/>
    <property type="match status" value="1"/>
</dbReference>
<name>B7PPQ5_IXOSC</name>
<dbReference type="AlphaFoldDB" id="B7PPQ5"/>
<keyword evidence="5" id="KW-1185">Reference proteome</keyword>
<evidence type="ECO:0000259" key="2">
    <source>
        <dbReference type="Pfam" id="PF11878"/>
    </source>
</evidence>
<dbReference type="InterPro" id="IPR021816">
    <property type="entry name" value="DOCK_C/D_N"/>
</dbReference>
<dbReference type="GO" id="GO:0007264">
    <property type="term" value="P:small GTPase-mediated signal transduction"/>
    <property type="evidence" value="ECO:0007669"/>
    <property type="project" value="InterPro"/>
</dbReference>
<dbReference type="OrthoDB" id="47328at2759"/>
<dbReference type="GO" id="GO:0005085">
    <property type="term" value="F:guanyl-nucleotide exchange factor activity"/>
    <property type="evidence" value="ECO:0007669"/>
    <property type="project" value="InterPro"/>
</dbReference>
<dbReference type="EMBL" id="ABJB010288670">
    <property type="status" value="NOT_ANNOTATED_CDS"/>
    <property type="molecule type" value="Genomic_DNA"/>
</dbReference>
<evidence type="ECO:0007829" key="6">
    <source>
        <dbReference type="PeptideAtlas" id="B7PPQ5"/>
    </source>
</evidence>
<evidence type="ECO:0000313" key="5">
    <source>
        <dbReference type="Proteomes" id="UP000001555"/>
    </source>
</evidence>
<proteinExistence type="evidence at protein level"/>
<dbReference type="EMBL" id="ABJB011090157">
    <property type="status" value="NOT_ANNOTATED_CDS"/>
    <property type="molecule type" value="Genomic_DNA"/>
</dbReference>
<organism>
    <name type="scientific">Ixodes scapularis</name>
    <name type="common">Black-legged tick</name>
    <name type="synonym">Deer tick</name>
    <dbReference type="NCBI Taxonomy" id="6945"/>
    <lineage>
        <taxon>Eukaryota</taxon>
        <taxon>Metazoa</taxon>
        <taxon>Ecdysozoa</taxon>
        <taxon>Arthropoda</taxon>
        <taxon>Chelicerata</taxon>
        <taxon>Arachnida</taxon>
        <taxon>Acari</taxon>
        <taxon>Parasitiformes</taxon>
        <taxon>Ixodida</taxon>
        <taxon>Ixodoidea</taxon>
        <taxon>Ixodidae</taxon>
        <taxon>Ixodinae</taxon>
        <taxon>Ixodes</taxon>
    </lineage>
</organism>
<dbReference type="InterPro" id="IPR026791">
    <property type="entry name" value="DOCK"/>
</dbReference>
<dbReference type="EMBL" id="ABJB010993810">
    <property type="status" value="NOT_ANNOTATED_CDS"/>
    <property type="molecule type" value="Genomic_DNA"/>
</dbReference>
<keyword evidence="3" id="KW-0675">Receptor</keyword>
<dbReference type="EMBL" id="ABJB010340569">
    <property type="status" value="NOT_ANNOTATED_CDS"/>
    <property type="molecule type" value="Genomic_DNA"/>
</dbReference>
<feature type="non-terminal residue" evidence="3">
    <location>
        <position position="511"/>
    </location>
</feature>
<evidence type="ECO:0000313" key="3">
    <source>
        <dbReference type="EMBL" id="EEC08577.1"/>
    </source>
</evidence>
<feature type="compositionally biased region" description="Low complexity" evidence="1">
    <location>
        <begin position="371"/>
        <end position="380"/>
    </location>
</feature>
<feature type="compositionally biased region" description="Basic and acidic residues" evidence="1">
    <location>
        <begin position="381"/>
        <end position="396"/>
    </location>
</feature>
<gene>
    <name evidence="3" type="ORF">IscW_ISCW005415</name>
</gene>
<evidence type="ECO:0000256" key="1">
    <source>
        <dbReference type="SAM" id="MobiDB-lite"/>
    </source>
</evidence>
<dbReference type="PaxDb" id="6945-B7PPQ5"/>
<dbReference type="EMBL" id="ABJB010134366">
    <property type="status" value="NOT_ANNOTATED_CDS"/>
    <property type="molecule type" value="Genomic_DNA"/>
</dbReference>
<keyword evidence="6" id="KW-1267">Proteomics identification</keyword>
<feature type="region of interest" description="Disordered" evidence="1">
    <location>
        <begin position="367"/>
        <end position="397"/>
    </location>
</feature>
<reference evidence="3 5" key="1">
    <citation type="submission" date="2008-03" db="EMBL/GenBank/DDBJ databases">
        <title>Annotation of Ixodes scapularis.</title>
        <authorList>
            <consortium name="Ixodes scapularis Genome Project Consortium"/>
            <person name="Caler E."/>
            <person name="Hannick L.I."/>
            <person name="Bidwell S."/>
            <person name="Joardar V."/>
            <person name="Thiagarajan M."/>
            <person name="Amedeo P."/>
            <person name="Galinsky K.J."/>
            <person name="Schobel S."/>
            <person name="Inman J."/>
            <person name="Hostetler J."/>
            <person name="Miller J."/>
            <person name="Hammond M."/>
            <person name="Megy K."/>
            <person name="Lawson D."/>
            <person name="Kodira C."/>
            <person name="Sutton G."/>
            <person name="Meyer J."/>
            <person name="Hill C.A."/>
            <person name="Birren B."/>
            <person name="Nene V."/>
            <person name="Collins F."/>
            <person name="Alarcon-Chaidez F."/>
            <person name="Wikel S."/>
            <person name="Strausberg R."/>
        </authorList>
    </citation>
    <scope>NUCLEOTIDE SEQUENCE [LARGE SCALE GENOMIC DNA]</scope>
    <source>
        <strain evidence="5">Wikel</strain>
        <strain evidence="3">Wikel colony</strain>
    </source>
</reference>
<dbReference type="VEuPathDB" id="VectorBase:ISCP_036730"/>
<accession>B7PPQ5</accession>
<dbReference type="EMBL" id="DS760112">
    <property type="protein sequence ID" value="EEC08577.1"/>
    <property type="molecule type" value="Genomic_DNA"/>
</dbReference>
<dbReference type="STRING" id="6945.B7PPQ5"/>
<dbReference type="PANTHER" id="PTHR23317">
    <property type="entry name" value="DEDICATOR OF CYTOKINESIS DOCK"/>
    <property type="match status" value="1"/>
</dbReference>
<feature type="domain" description="Dedicator of cytokinesis C/D N-terminal" evidence="2">
    <location>
        <begin position="5"/>
        <end position="116"/>
    </location>
</feature>
<protein>
    <submittedName>
        <fullName evidence="3 4">Signal recognition particle receptor, putative</fullName>
    </submittedName>
</protein>
<dbReference type="VEuPathDB" id="VectorBase:ISCI005415"/>
<dbReference type="PANTHER" id="PTHR23317:SF76">
    <property type="entry name" value="LD20667P"/>
    <property type="match status" value="1"/>
</dbReference>
<reference evidence="4" key="2">
    <citation type="submission" date="2020-05" db="UniProtKB">
        <authorList>
            <consortium name="EnsemblMetazoa"/>
        </authorList>
    </citation>
    <scope>IDENTIFICATION</scope>
    <source>
        <strain evidence="4">wikel</strain>
    </source>
</reference>
<dbReference type="EMBL" id="ABJB010137970">
    <property type="status" value="NOT_ANNOTATED_CDS"/>
    <property type="molecule type" value="Genomic_DNA"/>
</dbReference>
<dbReference type="Proteomes" id="UP000001555">
    <property type="component" value="Unassembled WGS sequence"/>
</dbReference>
<feature type="non-terminal residue" evidence="3">
    <location>
        <position position="1"/>
    </location>
</feature>
<dbReference type="VEuPathDB" id="VectorBase:ISCW005415"/>
<dbReference type="HOGENOM" id="CLU_033132_0_0_1"/>
<evidence type="ECO:0000313" key="4">
    <source>
        <dbReference type="EnsemblMetazoa" id="ISCW005415-PA"/>
    </source>
</evidence>
<dbReference type="EnsemblMetazoa" id="ISCW005415-RA">
    <property type="protein sequence ID" value="ISCW005415-PA"/>
    <property type="gene ID" value="ISCW005415"/>
</dbReference>
<sequence>VALSDVVEPVDFEDFLEQHRDLADRDPISDLLEFPHDDLEVGVLPRKCRTVEPIVPEENPEELEPHVRQCLHTHTCDWVVVNRCYQGHSSSVAVHDGPLERAAVVRTTPRREFEVDLGEAPCRQPPPGEDVCRADCQGGAPSETPRGSWASSVFDLRNSEADPLLPSLLERTPPEELDRRNALVRQESRHDALFELYPCQDEEEIVERRLPADLPREHLGHRILVRCLALKLELEIEPIFGSMALYDAKERKKVSENFYFDMNPEPLKRMLSSHVPYHDISTLSRACIFNVTYPSTDLFLVVKLEKVLQGDITECAEPYMKDEKVNKDKVRGNAVATCERLGKYRMPFAWTAVYLLNVLTGVNSLDRDSDSVGSGTLGRRGSLERRSGSEKRRSWSPDDFANGLDTFRPVTLTVTSFFKQESDKLRDDDLYKFLADLKRPGSVLKRLKSIPGSLRLDISPCPEEVRYCLSPELARLVPYPDEKGRPTKEALEFPPREVLRPDYVYRNLLYV</sequence>